<dbReference type="Pfam" id="PF04397">
    <property type="entry name" value="LytTR"/>
    <property type="match status" value="1"/>
</dbReference>
<dbReference type="InterPro" id="IPR007492">
    <property type="entry name" value="LytTR_DNA-bd_dom"/>
</dbReference>
<dbReference type="SMART" id="SM00850">
    <property type="entry name" value="LytTR"/>
    <property type="match status" value="1"/>
</dbReference>
<dbReference type="PANTHER" id="PTHR37299">
    <property type="entry name" value="TRANSCRIPTIONAL REGULATOR-RELATED"/>
    <property type="match status" value="1"/>
</dbReference>
<dbReference type="GO" id="GO:0003677">
    <property type="term" value="F:DNA binding"/>
    <property type="evidence" value="ECO:0007669"/>
    <property type="project" value="InterPro"/>
</dbReference>
<dbReference type="GO" id="GO:0000156">
    <property type="term" value="F:phosphorelay response regulator activity"/>
    <property type="evidence" value="ECO:0007669"/>
    <property type="project" value="InterPro"/>
</dbReference>
<evidence type="ECO:0000313" key="4">
    <source>
        <dbReference type="EMBL" id="ABG48502.1"/>
    </source>
</evidence>
<reference evidence="4" key="1">
    <citation type="journal article" date="2007" name="Microbiology">
        <title>Uberolysin: a novel cyclic bacteriocin produced by Streptococcus uberis.</title>
        <authorList>
            <person name="Wirawan R.E."/>
            <person name="Swanson K.M."/>
            <person name="Kleffmann T."/>
            <person name="Jack R.W."/>
            <person name="Tagg J.R."/>
        </authorList>
    </citation>
    <scope>NUCLEOTIDE SEQUENCE</scope>
</reference>
<dbReference type="Gene3D" id="3.40.50.2300">
    <property type="match status" value="1"/>
</dbReference>
<dbReference type="PANTHER" id="PTHR37299:SF3">
    <property type="entry name" value="STAGE 0 SPORULATION PROTEIN A HOMOLOG"/>
    <property type="match status" value="1"/>
</dbReference>
<keyword evidence="2" id="KW-0902">Two-component regulatory system</keyword>
<dbReference type="PROSITE" id="PS50930">
    <property type="entry name" value="HTH_LYTTR"/>
    <property type="match status" value="1"/>
</dbReference>
<accession>A5H1H5</accession>
<sequence length="251" mass="29606">MLSVFILENNFFKQSFLESTIQEVFRKNSWKIRSLKIFGKPEKLLSHISERGSHQIFFLNLKITNDVFKGLEFAQKIRNLDPYAIIIIINIHQNILPLIFQYKISALDVINEDINDHKFFEHIESLFETCIARLGTSIHQDAISIKNSLSVFQIPFKNILFFETSDIVHKIKLHTITEKIEFYSSLKQIEKVDKRLFRCHKSFIINPQNVKQIDKTNNLVIFDNGENCFISKLKIKDLTKKFDDLRKKVKE</sequence>
<dbReference type="Gene3D" id="2.40.50.1020">
    <property type="entry name" value="LytTr DNA-binding domain"/>
    <property type="match status" value="1"/>
</dbReference>
<dbReference type="EMBL" id="DQ650653">
    <property type="protein sequence ID" value="ABG48502.1"/>
    <property type="molecule type" value="Genomic_DNA"/>
</dbReference>
<dbReference type="AlphaFoldDB" id="A5H1H5"/>
<organism evidence="4">
    <name type="scientific">Streptococcus uberis</name>
    <dbReference type="NCBI Taxonomy" id="1349"/>
    <lineage>
        <taxon>Bacteria</taxon>
        <taxon>Bacillati</taxon>
        <taxon>Bacillota</taxon>
        <taxon>Bacilli</taxon>
        <taxon>Lactobacillales</taxon>
        <taxon>Streptococcaceae</taxon>
        <taxon>Streptococcus</taxon>
    </lineage>
</organism>
<evidence type="ECO:0000256" key="1">
    <source>
        <dbReference type="ARBA" id="ARBA00022490"/>
    </source>
</evidence>
<keyword evidence="3" id="KW-0010">Activator</keyword>
<dbReference type="InterPro" id="IPR046947">
    <property type="entry name" value="LytR-like"/>
</dbReference>
<protein>
    <submittedName>
        <fullName evidence="4">Possible orphan response regulator</fullName>
    </submittedName>
</protein>
<keyword evidence="1" id="KW-0963">Cytoplasm</keyword>
<evidence type="ECO:0000256" key="2">
    <source>
        <dbReference type="ARBA" id="ARBA00023012"/>
    </source>
</evidence>
<dbReference type="RefSeq" id="WP_154616303.1">
    <property type="nucleotide sequence ID" value="NZ_BAABQD010000004.1"/>
</dbReference>
<proteinExistence type="predicted"/>
<evidence type="ECO:0000256" key="3">
    <source>
        <dbReference type="ARBA" id="ARBA00023159"/>
    </source>
</evidence>
<name>A5H1H5_STRUB</name>